<dbReference type="InterPro" id="IPR003777">
    <property type="entry name" value="XdhC_CoxI"/>
</dbReference>
<dbReference type="Proteomes" id="UP000227088">
    <property type="component" value="Unassembled WGS sequence"/>
</dbReference>
<feature type="domain" description="XdhC Rossmann" evidence="3">
    <location>
        <begin position="118"/>
        <end position="272"/>
    </location>
</feature>
<evidence type="ECO:0000313" key="4">
    <source>
        <dbReference type="EMBL" id="OUS40911.1"/>
    </source>
</evidence>
<organism evidence="4 5">
    <name type="scientific">Oleispira antarctica</name>
    <dbReference type="NCBI Taxonomy" id="188908"/>
    <lineage>
        <taxon>Bacteria</taxon>
        <taxon>Pseudomonadati</taxon>
        <taxon>Pseudomonadota</taxon>
        <taxon>Gammaproteobacteria</taxon>
        <taxon>Oceanospirillales</taxon>
        <taxon>Oceanospirillaceae</taxon>
        <taxon>Oleispira</taxon>
    </lineage>
</organism>
<sequence>MSEPKPALKWFDAVQSLQHSGDAYALVTVLGCTGSTPRDHSSKMVITTEDTFDTIGGGHLEYLVMKKARDIITTNAGTTKVEQEIHHFPLGASLGQCCGGSATVLIETFAACQFHVGIFGAGHVAKSIVTILAGLNCKVSWIDSRADEFPLETPANVNKIIATEPCDELEDLPNGSDILILTHNHQLDFELCLTALKRNRNPLQQLRSIGLIGSETKALRFHKRLTDRLLDQDPQIQKALDEQINSIRCPVGLSSVPGKLPMEVAVSIVGELIAIDHASNQVTEEISAGASSNVSSDSVIDTPASTTKPSPKKSRGLAWKDIKQQLGGEVDSKGQGSVLHLGQTSVAEELKK</sequence>
<dbReference type="Gene3D" id="3.40.50.720">
    <property type="entry name" value="NAD(P)-binding Rossmann-like Domain"/>
    <property type="match status" value="1"/>
</dbReference>
<evidence type="ECO:0000259" key="2">
    <source>
        <dbReference type="Pfam" id="PF02625"/>
    </source>
</evidence>
<dbReference type="AlphaFoldDB" id="A0A1Y5HUC4"/>
<name>A0A1Y5HUC4_OLEAN</name>
<comment type="caution">
    <text evidence="4">The sequence shown here is derived from an EMBL/GenBank/DDBJ whole genome shotgun (WGS) entry which is preliminary data.</text>
</comment>
<dbReference type="InterPro" id="IPR014308">
    <property type="entry name" value="Xanthine_DH_XdhC"/>
</dbReference>
<protein>
    <submittedName>
        <fullName evidence="4">Xanthine dehydrogenase accessory protein XdhC</fullName>
    </submittedName>
</protein>
<dbReference type="InterPro" id="IPR052698">
    <property type="entry name" value="MoCofactor_Util/Proc"/>
</dbReference>
<dbReference type="Pfam" id="PF02625">
    <property type="entry name" value="XdhC_CoxI"/>
    <property type="match status" value="1"/>
</dbReference>
<dbReference type="InterPro" id="IPR036291">
    <property type="entry name" value="NAD(P)-bd_dom_sf"/>
</dbReference>
<reference evidence="5" key="1">
    <citation type="journal article" date="2017" name="Proc. Natl. Acad. Sci. U.S.A.">
        <title>Simulation of Deepwater Horizon oil plume reveals substrate specialization within a complex community of hydrocarbon degraders.</title>
        <authorList>
            <person name="Hu P."/>
            <person name="Dubinsky E.A."/>
            <person name="Probst A.J."/>
            <person name="Wang J."/>
            <person name="Sieber C.M.K."/>
            <person name="Tom L.M."/>
            <person name="Gardinali P."/>
            <person name="Banfield J.F."/>
            <person name="Atlas R.M."/>
            <person name="Andersen G.L."/>
        </authorList>
    </citation>
    <scope>NUCLEOTIDE SEQUENCE [LARGE SCALE GENOMIC DNA]</scope>
</reference>
<dbReference type="PANTHER" id="PTHR30388:SF6">
    <property type="entry name" value="XANTHINE DEHYDROGENASE SUBUNIT A-RELATED"/>
    <property type="match status" value="1"/>
</dbReference>
<dbReference type="InterPro" id="IPR027051">
    <property type="entry name" value="XdhC_Rossmann_dom"/>
</dbReference>
<dbReference type="NCBIfam" id="TIGR02964">
    <property type="entry name" value="xanthine_xdhC"/>
    <property type="match status" value="1"/>
</dbReference>
<proteinExistence type="predicted"/>
<dbReference type="Pfam" id="PF13478">
    <property type="entry name" value="XdhC_C"/>
    <property type="match status" value="1"/>
</dbReference>
<feature type="compositionally biased region" description="Low complexity" evidence="1">
    <location>
        <begin position="286"/>
        <end position="301"/>
    </location>
</feature>
<accession>A0A1Y5HUC4</accession>
<feature type="region of interest" description="Disordered" evidence="1">
    <location>
        <begin position="329"/>
        <end position="352"/>
    </location>
</feature>
<dbReference type="SUPFAM" id="SSF51735">
    <property type="entry name" value="NAD(P)-binding Rossmann-fold domains"/>
    <property type="match status" value="1"/>
</dbReference>
<feature type="domain" description="XdhC- CoxI" evidence="2">
    <location>
        <begin position="18"/>
        <end position="76"/>
    </location>
</feature>
<dbReference type="EMBL" id="MABE01000210">
    <property type="protein sequence ID" value="OUS40911.1"/>
    <property type="molecule type" value="Genomic_DNA"/>
</dbReference>
<feature type="region of interest" description="Disordered" evidence="1">
    <location>
        <begin position="286"/>
        <end position="317"/>
    </location>
</feature>
<evidence type="ECO:0000313" key="5">
    <source>
        <dbReference type="Proteomes" id="UP000227088"/>
    </source>
</evidence>
<evidence type="ECO:0000256" key="1">
    <source>
        <dbReference type="SAM" id="MobiDB-lite"/>
    </source>
</evidence>
<gene>
    <name evidence="4" type="ORF">A9R00_03615</name>
</gene>
<dbReference type="PANTHER" id="PTHR30388">
    <property type="entry name" value="ALDEHYDE OXIDOREDUCTASE MOLYBDENUM COFACTOR ASSEMBLY PROTEIN"/>
    <property type="match status" value="1"/>
</dbReference>
<evidence type="ECO:0000259" key="3">
    <source>
        <dbReference type="Pfam" id="PF13478"/>
    </source>
</evidence>